<dbReference type="RefSeq" id="WP_023844311.1">
    <property type="nucleotide sequence ID" value="NZ_AZAJ01000001.1"/>
</dbReference>
<evidence type="ECO:0008006" key="3">
    <source>
        <dbReference type="Google" id="ProtNLM"/>
    </source>
</evidence>
<dbReference type="InterPro" id="IPR022601">
    <property type="entry name" value="DUF3160"/>
</dbReference>
<dbReference type="Pfam" id="PF11369">
    <property type="entry name" value="DUF3160"/>
    <property type="match status" value="1"/>
</dbReference>
<dbReference type="Proteomes" id="UP000019483">
    <property type="component" value="Unassembled WGS sequence"/>
</dbReference>
<sequence length="748" mass="85717">MQSKSTKFLTLATVLLFLFTGGCIDNSSTPNNTKETIDSVSMLSTKEVTIDKSGSREISFGQYYHLEPLDVELQAAQYKFPLDTQDIANYDEFISHVSLDENAIKKIQKNGFVVMENPFDPEEEIITDMYGTLEDKDIPIFITSDSLLHLYHIQFDGTLRRIEENEFYNTIWEIDNELLQKSIEDYETSTGETKEAARRNMAYFAVALSLLEPDVEQLAVDEEEALFSGDGKLSPEEAREYTFEIPYDVKEEVETELTLIEGHEGFALSPIFNYQEDYSQYVPRGHYTYSEKLKNYFKAVMWHGRMSMLLKGDLIESADPDRDARIQTRSASLIASHLENEVQLMESWEKIYSVTAFYVGFSDDLGPYEYIEALNSVMGGNGTIEDLDVEALKAELAIYQSPEIYGGTGNVIIEGTDLEELDRLLEDTEGFRFMGQRFTPDSYMFQNLVYPAVDDRFMPKSLDVMALLGSQRAYEYLEAQGDTSKPGYTEQYGNLETEFNTFTDSEWSRNLYWSHLYTLQPLMKDYGTGYPTFMQTEAWQDKQLTTSMASWTELRHDTILYAKQSYEVRSSPPPEPETERVVGYVEPVPEFYNRLLALTRMTNSGLEEMGVLDTYSIIRLEKLEDVLERLVEISEKELQNEELSEKDYDFIESFGQELENVMVGVEKEHQKTTIVADVHTDSDSGNVLEEGVGYVDMVVVAYKLPDGRILMGAGPVMTYYEFEQPMSERLTDETWEDMLESSPPSKAE</sequence>
<dbReference type="SMART" id="SM01325">
    <property type="entry name" value="DUF3160"/>
    <property type="match status" value="1"/>
</dbReference>
<gene>
    <name evidence="1" type="ORF">MettiDRAFT_0588</name>
</gene>
<dbReference type="PROSITE" id="PS51257">
    <property type="entry name" value="PROKAR_LIPOPROTEIN"/>
    <property type="match status" value="1"/>
</dbReference>
<keyword evidence="2" id="KW-1185">Reference proteome</keyword>
<dbReference type="PIRSF" id="PIRSF014897">
    <property type="entry name" value="UCP014897"/>
    <property type="match status" value="1"/>
</dbReference>
<reference evidence="1 2" key="1">
    <citation type="submission" date="2013-08" db="EMBL/GenBank/DDBJ databases">
        <authorList>
            <consortium name="DOE Joint Genome Institute"/>
            <person name="Eisen J."/>
            <person name="Huntemann M."/>
            <person name="Han J."/>
            <person name="Chen A."/>
            <person name="Kyrpides N."/>
            <person name="Mavromatis K."/>
            <person name="Markowitz V."/>
            <person name="Palaniappan K."/>
            <person name="Ivanova N."/>
            <person name="Schaumberg A."/>
            <person name="Pati A."/>
            <person name="Liolios K."/>
            <person name="Nordberg H.P."/>
            <person name="Cantor M.N."/>
            <person name="Hua S.X."/>
            <person name="Woyke T."/>
        </authorList>
    </citation>
    <scope>NUCLEOTIDE SEQUENCE [LARGE SCALE GENOMIC DNA]</scope>
    <source>
        <strain evidence="1 2">DSM 2278</strain>
    </source>
</reference>
<evidence type="ECO:0000313" key="1">
    <source>
        <dbReference type="EMBL" id="ETA67175.1"/>
    </source>
</evidence>
<name>W9DPS5_METTI</name>
<accession>W9DPS5</accession>
<comment type="caution">
    <text evidence="1">The sequence shown here is derived from an EMBL/GenBank/DDBJ whole genome shotgun (WGS) entry which is preliminary data.</text>
</comment>
<dbReference type="InterPro" id="IPR016626">
    <property type="entry name" value="UCP014897_arc"/>
</dbReference>
<dbReference type="AlphaFoldDB" id="W9DPS5"/>
<proteinExistence type="predicted"/>
<dbReference type="EMBL" id="AZAJ01000001">
    <property type="protein sequence ID" value="ETA67175.1"/>
    <property type="molecule type" value="Genomic_DNA"/>
</dbReference>
<evidence type="ECO:0000313" key="2">
    <source>
        <dbReference type="Proteomes" id="UP000019483"/>
    </source>
</evidence>
<dbReference type="STRING" id="1090322.MettiDRAFT_0588"/>
<organism evidence="1 2">
    <name type="scientific">Methanolobus tindarius DSM 2278</name>
    <dbReference type="NCBI Taxonomy" id="1090322"/>
    <lineage>
        <taxon>Archaea</taxon>
        <taxon>Methanobacteriati</taxon>
        <taxon>Methanobacteriota</taxon>
        <taxon>Stenosarchaea group</taxon>
        <taxon>Methanomicrobia</taxon>
        <taxon>Methanosarcinales</taxon>
        <taxon>Methanosarcinaceae</taxon>
        <taxon>Methanolobus</taxon>
    </lineage>
</organism>
<dbReference type="OrthoDB" id="147074at2157"/>
<protein>
    <recommendedName>
        <fullName evidence="3">dTDP-D-glucose 4,6-dehydratase</fullName>
    </recommendedName>
</protein>